<dbReference type="RefSeq" id="WP_147135057.1">
    <property type="nucleotide sequence ID" value="NZ_BAABIJ010000001.1"/>
</dbReference>
<dbReference type="Proteomes" id="UP000321617">
    <property type="component" value="Unassembled WGS sequence"/>
</dbReference>
<evidence type="ECO:0000313" key="3">
    <source>
        <dbReference type="Proteomes" id="UP000321617"/>
    </source>
</evidence>
<evidence type="ECO:0000313" key="2">
    <source>
        <dbReference type="EMBL" id="TWJ15785.1"/>
    </source>
</evidence>
<evidence type="ECO:0000256" key="1">
    <source>
        <dbReference type="SAM" id="MobiDB-lite"/>
    </source>
</evidence>
<dbReference type="EMBL" id="VLLL01000005">
    <property type="protein sequence ID" value="TWJ15785.1"/>
    <property type="molecule type" value="Genomic_DNA"/>
</dbReference>
<protein>
    <submittedName>
        <fullName evidence="2">Uncharacterized protein</fullName>
    </submittedName>
</protein>
<sequence>MTDIPRDPAWETGGPTGGDVTASAEPAGGLLPTKVPDPEPAPPAAPARRGPTVTPLRYWTERELTGHLKRVQRRYPRRRLRLSRQVW</sequence>
<feature type="region of interest" description="Disordered" evidence="1">
    <location>
        <begin position="1"/>
        <end position="54"/>
    </location>
</feature>
<keyword evidence="3" id="KW-1185">Reference proteome</keyword>
<gene>
    <name evidence="2" type="ORF">LX16_1499</name>
</gene>
<comment type="caution">
    <text evidence="2">The sequence shown here is derived from an EMBL/GenBank/DDBJ whole genome shotgun (WGS) entry which is preliminary data.</text>
</comment>
<proteinExistence type="predicted"/>
<accession>A0A562VD49</accession>
<organism evidence="2 3">
    <name type="scientific">Stackebrandtia albiflava</name>
    <dbReference type="NCBI Taxonomy" id="406432"/>
    <lineage>
        <taxon>Bacteria</taxon>
        <taxon>Bacillati</taxon>
        <taxon>Actinomycetota</taxon>
        <taxon>Actinomycetes</taxon>
        <taxon>Glycomycetales</taxon>
        <taxon>Glycomycetaceae</taxon>
        <taxon>Stackebrandtia</taxon>
    </lineage>
</organism>
<name>A0A562VD49_9ACTN</name>
<reference evidence="2 3" key="1">
    <citation type="journal article" date="2013" name="Stand. Genomic Sci.">
        <title>Genomic Encyclopedia of Type Strains, Phase I: The one thousand microbial genomes (KMG-I) project.</title>
        <authorList>
            <person name="Kyrpides N.C."/>
            <person name="Woyke T."/>
            <person name="Eisen J.A."/>
            <person name="Garrity G."/>
            <person name="Lilburn T.G."/>
            <person name="Beck B.J."/>
            <person name="Whitman W.B."/>
            <person name="Hugenholtz P."/>
            <person name="Klenk H.P."/>
        </authorList>
    </citation>
    <scope>NUCLEOTIDE SEQUENCE [LARGE SCALE GENOMIC DNA]</scope>
    <source>
        <strain evidence="2 3">DSM 45044</strain>
    </source>
</reference>
<dbReference type="AlphaFoldDB" id="A0A562VD49"/>